<feature type="transmembrane region" description="Helical" evidence="1">
    <location>
        <begin position="81"/>
        <end position="102"/>
    </location>
</feature>
<accession>A0A916K2K6</accession>
<comment type="caution">
    <text evidence="2">The sequence shown here is derived from an EMBL/GenBank/DDBJ whole genome shotgun (WGS) entry which is preliminary data.</text>
</comment>
<feature type="transmembrane region" description="Helical" evidence="1">
    <location>
        <begin position="40"/>
        <end position="61"/>
    </location>
</feature>
<organism evidence="2 3">
    <name type="scientific">Leucobacter soli</name>
    <dbReference type="NCBI Taxonomy" id="2812850"/>
    <lineage>
        <taxon>Bacteria</taxon>
        <taxon>Bacillati</taxon>
        <taxon>Actinomycetota</taxon>
        <taxon>Actinomycetes</taxon>
        <taxon>Micrococcales</taxon>
        <taxon>Microbacteriaceae</taxon>
        <taxon>Leucobacter</taxon>
    </lineage>
</organism>
<dbReference type="GO" id="GO:0005886">
    <property type="term" value="C:plasma membrane"/>
    <property type="evidence" value="ECO:0007669"/>
    <property type="project" value="TreeGrafter"/>
</dbReference>
<keyword evidence="1" id="KW-0472">Membrane</keyword>
<dbReference type="Proteomes" id="UP000693892">
    <property type="component" value="Unassembled WGS sequence"/>
</dbReference>
<dbReference type="InterPro" id="IPR006750">
    <property type="entry name" value="YdcZ"/>
</dbReference>
<gene>
    <name evidence="2" type="ORF">LEUCIP111803_02403</name>
</gene>
<dbReference type="RefSeq" id="WP_218116329.1">
    <property type="nucleotide sequence ID" value="NZ_CAJVAP010000037.1"/>
</dbReference>
<dbReference type="AlphaFoldDB" id="A0A916K2K6"/>
<dbReference type="EMBL" id="CAJVAP010000037">
    <property type="protein sequence ID" value="CAG7620987.1"/>
    <property type="molecule type" value="Genomic_DNA"/>
</dbReference>
<evidence type="ECO:0000313" key="2">
    <source>
        <dbReference type="EMBL" id="CAG7620987.1"/>
    </source>
</evidence>
<dbReference type="PANTHER" id="PTHR34821">
    <property type="entry name" value="INNER MEMBRANE PROTEIN YDCZ"/>
    <property type="match status" value="1"/>
</dbReference>
<feature type="transmembrane region" description="Helical" evidence="1">
    <location>
        <begin position="288"/>
        <end position="308"/>
    </location>
</feature>
<feature type="transmembrane region" description="Helical" evidence="1">
    <location>
        <begin position="108"/>
        <end position="131"/>
    </location>
</feature>
<proteinExistence type="predicted"/>
<reference evidence="2" key="1">
    <citation type="submission" date="2021-06" db="EMBL/GenBank/DDBJ databases">
        <authorList>
            <person name="Criscuolo A."/>
        </authorList>
    </citation>
    <scope>NUCLEOTIDE SEQUENCE</scope>
    <source>
        <strain evidence="2">CIP111803</strain>
    </source>
</reference>
<evidence type="ECO:0000256" key="1">
    <source>
        <dbReference type="SAM" id="Phobius"/>
    </source>
</evidence>
<keyword evidence="1" id="KW-0812">Transmembrane</keyword>
<evidence type="ECO:0000313" key="3">
    <source>
        <dbReference type="Proteomes" id="UP000693892"/>
    </source>
</evidence>
<keyword evidence="3" id="KW-1185">Reference proteome</keyword>
<evidence type="ECO:0008006" key="4">
    <source>
        <dbReference type="Google" id="ProtNLM"/>
    </source>
</evidence>
<name>A0A916K2K6_9MICO</name>
<keyword evidence="1" id="KW-1133">Transmembrane helix</keyword>
<protein>
    <recommendedName>
        <fullName evidence="4">Transporter family-2 protein</fullName>
    </recommendedName>
</protein>
<feature type="transmembrane region" description="Helical" evidence="1">
    <location>
        <begin position="260"/>
        <end position="282"/>
    </location>
</feature>
<feature type="transmembrane region" description="Helical" evidence="1">
    <location>
        <begin position="143"/>
        <end position="162"/>
    </location>
</feature>
<dbReference type="Pfam" id="PF04657">
    <property type="entry name" value="DMT_YdcZ"/>
    <property type="match status" value="2"/>
</dbReference>
<sequence length="314" mass="31267">MTHRPALPIWAALLASGLAGALIAVQSRLNGGLGKALGDAYLAALISFGTGTLLLIVALLVSPAGRRGLGRVRDDLRSGRLPWWSLTGGACGAVFVFGQGAAAPVVGVALFTVGVVAGQVLGGLVVDRIGVGPGGRMDPSRQRLTGGVLAVFAVGVSVAADLSGATSGLALVVIPFVAGVLMSWQTAVNGLLRVSAHSALTATFISFAVGTVFLMVAAGVSTAVRGWPEHWPTEPWLYTGGALGIVFVALSAALVRTAGVLLLGMSSVAGQLVSAVAIEAGLPLAGGVTTWMLVGATIALIAVGIAALPSRARG</sequence>
<dbReference type="PANTHER" id="PTHR34821:SF2">
    <property type="entry name" value="INNER MEMBRANE PROTEIN YDCZ"/>
    <property type="match status" value="1"/>
</dbReference>
<feature type="transmembrane region" description="Helical" evidence="1">
    <location>
        <begin position="204"/>
        <end position="224"/>
    </location>
</feature>
<feature type="transmembrane region" description="Helical" evidence="1">
    <location>
        <begin position="168"/>
        <end position="192"/>
    </location>
</feature>
<feature type="transmembrane region" description="Helical" evidence="1">
    <location>
        <begin position="236"/>
        <end position="255"/>
    </location>
</feature>